<dbReference type="EMBL" id="QZKU01000144">
    <property type="protein sequence ID" value="RJP14342.1"/>
    <property type="molecule type" value="Genomic_DNA"/>
</dbReference>
<accession>A0A3A4N4S5</accession>
<sequence length="88" mass="9813">MLWLSHVKNQDQPQDVYQALALRETALRRLVAEAGESLDDILAPPKTDDATAAGFCPMCSYEYQDGVALCPDCGFPLEMFRERTPLAH</sequence>
<reference evidence="1 2" key="1">
    <citation type="journal article" date="2017" name="ISME J.">
        <title>Energy and carbon metabolisms in a deep terrestrial subsurface fluid microbial community.</title>
        <authorList>
            <person name="Momper L."/>
            <person name="Jungbluth S.P."/>
            <person name="Lee M.D."/>
            <person name="Amend J.P."/>
        </authorList>
    </citation>
    <scope>NUCLEOTIDE SEQUENCE [LARGE SCALE GENOMIC DNA]</scope>
    <source>
        <strain evidence="1">SURF_5</strain>
    </source>
</reference>
<evidence type="ECO:0000313" key="1">
    <source>
        <dbReference type="EMBL" id="RJP14342.1"/>
    </source>
</evidence>
<protein>
    <submittedName>
        <fullName evidence="1">Zinc ribbon domain-containing protein</fullName>
    </submittedName>
</protein>
<proteinExistence type="predicted"/>
<dbReference type="Proteomes" id="UP000265882">
    <property type="component" value="Unassembled WGS sequence"/>
</dbReference>
<organism evidence="1 2">
    <name type="scientific">Abyssobacteria bacterium (strain SURF_5)</name>
    <dbReference type="NCBI Taxonomy" id="2093360"/>
    <lineage>
        <taxon>Bacteria</taxon>
        <taxon>Pseudomonadati</taxon>
        <taxon>Candidatus Hydrogenedentota</taxon>
        <taxon>Candidatus Abyssobacteria</taxon>
    </lineage>
</organism>
<dbReference type="AlphaFoldDB" id="A0A3A4N4S5"/>
<gene>
    <name evidence="1" type="ORF">C4520_21760</name>
</gene>
<name>A0A3A4N4S5_ABYX5</name>
<evidence type="ECO:0000313" key="2">
    <source>
        <dbReference type="Proteomes" id="UP000265882"/>
    </source>
</evidence>
<comment type="caution">
    <text evidence="1">The sequence shown here is derived from an EMBL/GenBank/DDBJ whole genome shotgun (WGS) entry which is preliminary data.</text>
</comment>